<proteinExistence type="predicted"/>
<protein>
    <submittedName>
        <fullName evidence="2">SPOR domain-containing protein</fullName>
    </submittedName>
</protein>
<dbReference type="RefSeq" id="WP_379983296.1">
    <property type="nucleotide sequence ID" value="NZ_JADIKD010000012.1"/>
</dbReference>
<dbReference type="EMBL" id="JADIKD010000012">
    <property type="protein sequence ID" value="MFK2919076.1"/>
    <property type="molecule type" value="Genomic_DNA"/>
</dbReference>
<gene>
    <name evidence="2" type="ORF">ISS97_17530</name>
</gene>
<evidence type="ECO:0000313" key="2">
    <source>
        <dbReference type="EMBL" id="MFK2919076.1"/>
    </source>
</evidence>
<dbReference type="InterPro" id="IPR036680">
    <property type="entry name" value="SPOR-like_sf"/>
</dbReference>
<comment type="caution">
    <text evidence="2">The sequence shown here is derived from an EMBL/GenBank/DDBJ whole genome shotgun (WGS) entry which is preliminary data.</text>
</comment>
<dbReference type="InterPro" id="IPR007730">
    <property type="entry name" value="SPOR-like_dom"/>
</dbReference>
<dbReference type="Proteomes" id="UP001620408">
    <property type="component" value="Unassembled WGS sequence"/>
</dbReference>
<evidence type="ECO:0000259" key="1">
    <source>
        <dbReference type="PROSITE" id="PS51724"/>
    </source>
</evidence>
<dbReference type="SUPFAM" id="SSF110997">
    <property type="entry name" value="Sporulation related repeat"/>
    <property type="match status" value="1"/>
</dbReference>
<dbReference type="Pfam" id="PF05036">
    <property type="entry name" value="SPOR"/>
    <property type="match status" value="1"/>
</dbReference>
<accession>A0ABW8K8B0</accession>
<name>A0ABW8K8B0_9GAMM</name>
<sequence>MFAKLGLILLILLFGAFAFAGGMMAPDHWRAPMLALAASWRPPAAVSAIHVPAPATSIVTPAPAATAVSTNALLVTSDVAAPAPAAGQPAYALQLGQFIVAGDADVLERQAQSLGLPLSRIAAVDPDHASWTVLAAGRFPSPAAAQDATARVQAVLKLASTPVIRLPAEGKPSS</sequence>
<organism evidence="2 3">
    <name type="scientific">Dyella koreensis</name>
    <dbReference type="NCBI Taxonomy" id="311235"/>
    <lineage>
        <taxon>Bacteria</taxon>
        <taxon>Pseudomonadati</taxon>
        <taxon>Pseudomonadota</taxon>
        <taxon>Gammaproteobacteria</taxon>
        <taxon>Lysobacterales</taxon>
        <taxon>Rhodanobacteraceae</taxon>
        <taxon>Dyella</taxon>
    </lineage>
</organism>
<dbReference type="PROSITE" id="PS51724">
    <property type="entry name" value="SPOR"/>
    <property type="match status" value="1"/>
</dbReference>
<feature type="domain" description="SPOR" evidence="1">
    <location>
        <begin position="85"/>
        <end position="165"/>
    </location>
</feature>
<keyword evidence="3" id="KW-1185">Reference proteome</keyword>
<reference evidence="2 3" key="1">
    <citation type="submission" date="2020-10" db="EMBL/GenBank/DDBJ databases">
        <title>Phylogeny of dyella-like bacteria.</title>
        <authorList>
            <person name="Fu J."/>
        </authorList>
    </citation>
    <scope>NUCLEOTIDE SEQUENCE [LARGE SCALE GENOMIC DNA]</scope>
    <source>
        <strain evidence="2 3">BB4</strain>
    </source>
</reference>
<evidence type="ECO:0000313" key="3">
    <source>
        <dbReference type="Proteomes" id="UP001620408"/>
    </source>
</evidence>